<dbReference type="PANTHER" id="PTHR30329">
    <property type="entry name" value="STATOR ELEMENT OF FLAGELLAR MOTOR COMPLEX"/>
    <property type="match status" value="1"/>
</dbReference>
<protein>
    <submittedName>
        <fullName evidence="5">OmpA family protein</fullName>
    </submittedName>
</protein>
<gene>
    <name evidence="5" type="ORF">DW352_25155</name>
</gene>
<feature type="signal peptide" evidence="3">
    <location>
        <begin position="1"/>
        <end position="25"/>
    </location>
</feature>
<feature type="chain" id="PRO_5016881897" evidence="3">
    <location>
        <begin position="26"/>
        <end position="581"/>
    </location>
</feature>
<sequence>MKTNSFLLASTAVLVMSAASPQAFAAHAEDAPILLAQAVAPPPAEEKKPEQPPAVRGPQHAPPRQQPAPPPQQPKPPAPPQHQAPPPPHQPAPPPAAAPKPPAPPQQPQHQAPPPPPAPSAPPPSRPQAAPPSPPPGAPARQERREDRREERRDDRRDQRPEQRQEQRQERPQTPPPHAAPTPPPAAAPAAPKPQAQPQPAPQPQAQPQPAPQPNFRGPAPNGQPPGQQPPAPQPNFRGPPPNGQPPQQQRGAAPPPPPAAAIVPSTQPRDAREFIRRDNQGPAPTMDQVRRERHETQQNGNTFIREGDRVIVRQGDRTYIRHNEENRFAIGARDVRVDRRGNQTFTIVQRSNNNTIINITDADGRLVRRVRRYPDGRQVVIIDNSFARPAYFVDPPPPVIRIPRDRYIVDAWDAQPDVIYGAFMAPPVERIEQRYTLDEVRFSEPLRARMPRVDLDINFDSGSWQLTPDQIDKLNVIADGLNRAISRNPREVFLIEGHTDATGNDEDNLSLSDRRAEAVAVALTEQFQVPAENLVTQGYGEQYLKDPTDGPSRTNRRVAIRRITPLIDQQASAPPPPPRR</sequence>
<feature type="region of interest" description="Disordered" evidence="2">
    <location>
        <begin position="36"/>
        <end position="296"/>
    </location>
</feature>
<dbReference type="RefSeq" id="WP_115693902.1">
    <property type="nucleotide sequence ID" value="NZ_CP031417.1"/>
</dbReference>
<name>A0A346A2X6_9HYPH</name>
<evidence type="ECO:0000313" key="6">
    <source>
        <dbReference type="Proteomes" id="UP000254889"/>
    </source>
</evidence>
<dbReference type="EMBL" id="CP031417">
    <property type="protein sequence ID" value="AXK83523.1"/>
    <property type="molecule type" value="Genomic_DNA"/>
</dbReference>
<evidence type="ECO:0000313" key="5">
    <source>
        <dbReference type="EMBL" id="AXK83523.1"/>
    </source>
</evidence>
<proteinExistence type="predicted"/>
<evidence type="ECO:0000259" key="4">
    <source>
        <dbReference type="PROSITE" id="PS51123"/>
    </source>
</evidence>
<dbReference type="InterPro" id="IPR036737">
    <property type="entry name" value="OmpA-like_sf"/>
</dbReference>
<dbReference type="PANTHER" id="PTHR30329:SF21">
    <property type="entry name" value="LIPOPROTEIN YIAD-RELATED"/>
    <property type="match status" value="1"/>
</dbReference>
<dbReference type="GO" id="GO:0016020">
    <property type="term" value="C:membrane"/>
    <property type="evidence" value="ECO:0007669"/>
    <property type="project" value="UniProtKB-UniRule"/>
</dbReference>
<dbReference type="Proteomes" id="UP000254889">
    <property type="component" value="Chromosome"/>
</dbReference>
<feature type="compositionally biased region" description="Pro residues" evidence="2">
    <location>
        <begin position="60"/>
        <end position="138"/>
    </location>
</feature>
<dbReference type="CDD" id="cd07185">
    <property type="entry name" value="OmpA_C-like"/>
    <property type="match status" value="1"/>
</dbReference>
<dbReference type="Gene3D" id="3.30.1330.60">
    <property type="entry name" value="OmpA-like domain"/>
    <property type="match status" value="1"/>
</dbReference>
<keyword evidence="3" id="KW-0732">Signal</keyword>
<dbReference type="OrthoDB" id="9792021at2"/>
<evidence type="ECO:0000256" key="3">
    <source>
        <dbReference type="SAM" id="SignalP"/>
    </source>
</evidence>
<feature type="compositionally biased region" description="Pro residues" evidence="2">
    <location>
        <begin position="173"/>
        <end position="213"/>
    </location>
</feature>
<feature type="compositionally biased region" description="Pro residues" evidence="2">
    <location>
        <begin position="222"/>
        <end position="245"/>
    </location>
</feature>
<feature type="compositionally biased region" description="Basic and acidic residues" evidence="2">
    <location>
        <begin position="141"/>
        <end position="171"/>
    </location>
</feature>
<keyword evidence="1" id="KW-0472">Membrane</keyword>
<keyword evidence="6" id="KW-1185">Reference proteome</keyword>
<dbReference type="PROSITE" id="PS51123">
    <property type="entry name" value="OMPA_2"/>
    <property type="match status" value="1"/>
</dbReference>
<dbReference type="Pfam" id="PF00691">
    <property type="entry name" value="OmpA"/>
    <property type="match status" value="1"/>
</dbReference>
<feature type="compositionally biased region" description="Basic and acidic residues" evidence="2">
    <location>
        <begin position="270"/>
        <end position="280"/>
    </location>
</feature>
<dbReference type="KEGG" id="ptaw:DW352_25155"/>
<evidence type="ECO:0000256" key="1">
    <source>
        <dbReference type="PROSITE-ProRule" id="PRU00473"/>
    </source>
</evidence>
<accession>A0A346A2X6</accession>
<dbReference type="AlphaFoldDB" id="A0A346A2X6"/>
<dbReference type="SUPFAM" id="SSF103088">
    <property type="entry name" value="OmpA-like"/>
    <property type="match status" value="1"/>
</dbReference>
<evidence type="ECO:0000256" key="2">
    <source>
        <dbReference type="SAM" id="MobiDB-lite"/>
    </source>
</evidence>
<feature type="domain" description="OmpA-like" evidence="4">
    <location>
        <begin position="447"/>
        <end position="572"/>
    </location>
</feature>
<dbReference type="InterPro" id="IPR006665">
    <property type="entry name" value="OmpA-like"/>
</dbReference>
<dbReference type="InterPro" id="IPR050330">
    <property type="entry name" value="Bact_OuterMem_StrucFunc"/>
</dbReference>
<dbReference type="PRINTS" id="PR01217">
    <property type="entry name" value="PRICHEXTENSN"/>
</dbReference>
<organism evidence="5 6">
    <name type="scientific">Pseudolabrys taiwanensis</name>
    <dbReference type="NCBI Taxonomy" id="331696"/>
    <lineage>
        <taxon>Bacteria</taxon>
        <taxon>Pseudomonadati</taxon>
        <taxon>Pseudomonadota</taxon>
        <taxon>Alphaproteobacteria</taxon>
        <taxon>Hyphomicrobiales</taxon>
        <taxon>Xanthobacteraceae</taxon>
        <taxon>Pseudolabrys</taxon>
    </lineage>
</organism>
<reference evidence="5 6" key="1">
    <citation type="submission" date="2018-07" db="EMBL/GenBank/DDBJ databases">
        <authorList>
            <person name="Quirk P.G."/>
            <person name="Krulwich T.A."/>
        </authorList>
    </citation>
    <scope>NUCLEOTIDE SEQUENCE [LARGE SCALE GENOMIC DNA]</scope>
    <source>
        <strain evidence="5 6">CC-BB4</strain>
    </source>
</reference>